<name>A0A9X7Z7J7_9BACL</name>
<evidence type="ECO:0000259" key="1">
    <source>
        <dbReference type="PROSITE" id="PS50883"/>
    </source>
</evidence>
<evidence type="ECO:0000313" key="3">
    <source>
        <dbReference type="EMBL" id="QSO47431.1"/>
    </source>
</evidence>
<dbReference type="Pfam" id="PF00563">
    <property type="entry name" value="EAL"/>
    <property type="match status" value="1"/>
</dbReference>
<dbReference type="CDD" id="cd01949">
    <property type="entry name" value="GGDEF"/>
    <property type="match status" value="1"/>
</dbReference>
<dbReference type="Gene3D" id="3.30.70.270">
    <property type="match status" value="1"/>
</dbReference>
<dbReference type="NCBIfam" id="TIGR00254">
    <property type="entry name" value="GGDEF"/>
    <property type="match status" value="1"/>
</dbReference>
<dbReference type="PANTHER" id="PTHR33121">
    <property type="entry name" value="CYCLIC DI-GMP PHOSPHODIESTERASE PDEF"/>
    <property type="match status" value="1"/>
</dbReference>
<gene>
    <name evidence="3" type="ORF">JZ786_24110</name>
</gene>
<reference evidence="3 4" key="1">
    <citation type="submission" date="2021-02" db="EMBL/GenBank/DDBJ databases">
        <title>Alicyclobacillus curvatus sp. nov. and Alicyclobacillus mengziensis sp. nov., two acidophilic bacteria isolated from acid mine drainage.</title>
        <authorList>
            <person name="Huang Y."/>
        </authorList>
    </citation>
    <scope>NUCLEOTIDE SEQUENCE [LARGE SCALE GENOMIC DNA]</scope>
    <source>
        <strain evidence="3 4">S30H14</strain>
    </source>
</reference>
<dbReference type="Proteomes" id="UP000663505">
    <property type="component" value="Chromosome"/>
</dbReference>
<dbReference type="InterPro" id="IPR035919">
    <property type="entry name" value="EAL_sf"/>
</dbReference>
<dbReference type="InterPro" id="IPR043128">
    <property type="entry name" value="Rev_trsase/Diguanyl_cyclase"/>
</dbReference>
<dbReference type="InterPro" id="IPR001633">
    <property type="entry name" value="EAL_dom"/>
</dbReference>
<keyword evidence="4" id="KW-1185">Reference proteome</keyword>
<dbReference type="PROSITE" id="PS50883">
    <property type="entry name" value="EAL"/>
    <property type="match status" value="1"/>
</dbReference>
<dbReference type="InterPro" id="IPR029787">
    <property type="entry name" value="Nucleotide_cyclase"/>
</dbReference>
<dbReference type="SMART" id="SM00267">
    <property type="entry name" value="GGDEF"/>
    <property type="match status" value="1"/>
</dbReference>
<dbReference type="EMBL" id="CP071182">
    <property type="protein sequence ID" value="QSO47431.1"/>
    <property type="molecule type" value="Genomic_DNA"/>
</dbReference>
<dbReference type="PROSITE" id="PS50887">
    <property type="entry name" value="GGDEF"/>
    <property type="match status" value="1"/>
</dbReference>
<dbReference type="SUPFAM" id="SSF141868">
    <property type="entry name" value="EAL domain-like"/>
    <property type="match status" value="1"/>
</dbReference>
<dbReference type="SUPFAM" id="SSF55073">
    <property type="entry name" value="Nucleotide cyclase"/>
    <property type="match status" value="1"/>
</dbReference>
<accession>A0A9X7Z7J7</accession>
<dbReference type="AlphaFoldDB" id="A0A9X7Z7J7"/>
<dbReference type="SMART" id="SM00052">
    <property type="entry name" value="EAL"/>
    <property type="match status" value="1"/>
</dbReference>
<dbReference type="PANTHER" id="PTHR33121:SF70">
    <property type="entry name" value="SIGNALING PROTEIN YKOW"/>
    <property type="match status" value="1"/>
</dbReference>
<dbReference type="CDD" id="cd01948">
    <property type="entry name" value="EAL"/>
    <property type="match status" value="1"/>
</dbReference>
<dbReference type="RefSeq" id="WP_206656782.1">
    <property type="nucleotide sequence ID" value="NZ_CP071182.1"/>
</dbReference>
<proteinExistence type="predicted"/>
<dbReference type="InterPro" id="IPR050706">
    <property type="entry name" value="Cyclic-di-GMP_PDE-like"/>
</dbReference>
<dbReference type="Gene3D" id="3.20.20.450">
    <property type="entry name" value="EAL domain"/>
    <property type="match status" value="1"/>
</dbReference>
<evidence type="ECO:0000259" key="2">
    <source>
        <dbReference type="PROSITE" id="PS50887"/>
    </source>
</evidence>
<dbReference type="GO" id="GO:0071111">
    <property type="term" value="F:cyclic-guanylate-specific phosphodiesterase activity"/>
    <property type="evidence" value="ECO:0007669"/>
    <property type="project" value="InterPro"/>
</dbReference>
<dbReference type="InterPro" id="IPR000160">
    <property type="entry name" value="GGDEF_dom"/>
</dbReference>
<dbReference type="KEGG" id="afx:JZ786_24110"/>
<feature type="domain" description="GGDEF" evidence="2">
    <location>
        <begin position="204"/>
        <end position="337"/>
    </location>
</feature>
<feature type="domain" description="EAL" evidence="1">
    <location>
        <begin position="346"/>
        <end position="598"/>
    </location>
</feature>
<protein>
    <submittedName>
        <fullName evidence="3">Bifunctional diguanylate cyclase/phosphodiesterase</fullName>
    </submittedName>
</protein>
<sequence>MNSAHVKFPSAVSKETHRKTLQDLAKYSVTSPKRYREYEFILDWLSSACPQAAFFVVFIDTKLHQGGVLHRSERSYVQLVKNLRNWTADKSREFLLTDPITELADLIHGENVHGATCALLCTLLYHQSLFSAIIWCLPESTTDVSSPHKDDLEGIEDALLVAMVLNHHRAQHGSSLDSLTMLPNREDFLTEIQTEIQEAYASSTRFVVMILDLDRFQLVNGSLGPYVADEILTEWSRRLRSFFSSIDLVARLGGDEFGILIRDNDELSDLLETGERLTRLLRTPIQVKEHSIRVTVSIGMAEWNPEMENVHDVIRKANMALSHVKTHGKNGVYVFNEYCTGVDHHILTIEDDLETALNRSEFYLVYQPKVCARTNAIVSGEALIRWMHPQRGVVLPSEFIPSAESGHLMMQIGEWVLEEVCRQLAEWNERSYRIPRIAMNVSPQQLVRTQFIEKLVDNMDKYAIPARQIEIEITETAVMEYKDEIILTIRKIRDMGVKVSVDDFGMGYSSLDILKRVTADYLKIDRSFVSEPDRKSRAIVSMIVQLAHSIDLQVVAEGVETIEQRDFLVDIGCDEMQGFLFSRPLPANEFISLFRRSFDGQAVTFQHK</sequence>
<dbReference type="Pfam" id="PF00990">
    <property type="entry name" value="GGDEF"/>
    <property type="match status" value="1"/>
</dbReference>
<evidence type="ECO:0000313" key="4">
    <source>
        <dbReference type="Proteomes" id="UP000663505"/>
    </source>
</evidence>
<organism evidence="3 4">
    <name type="scientific">Alicyclobacillus mengziensis</name>
    <dbReference type="NCBI Taxonomy" id="2931921"/>
    <lineage>
        <taxon>Bacteria</taxon>
        <taxon>Bacillati</taxon>
        <taxon>Bacillota</taxon>
        <taxon>Bacilli</taxon>
        <taxon>Bacillales</taxon>
        <taxon>Alicyclobacillaceae</taxon>
        <taxon>Alicyclobacillus</taxon>
    </lineage>
</organism>